<feature type="transmembrane region" description="Helical" evidence="6">
    <location>
        <begin position="49"/>
        <end position="67"/>
    </location>
</feature>
<protein>
    <recommendedName>
        <fullName evidence="6">Phosphatidylglycerol lysyltransferase</fullName>
        <ecNumber evidence="6">2.3.2.3</ecNumber>
    </recommendedName>
    <alternativeName>
        <fullName evidence="6">Lysylphosphatidylglycerol synthase</fullName>
    </alternativeName>
</protein>
<keyword evidence="3 6" id="KW-0812">Transmembrane</keyword>
<dbReference type="Proteomes" id="UP000325292">
    <property type="component" value="Chromosome"/>
</dbReference>
<accession>A0ABN5GZT6</accession>
<evidence type="ECO:0000256" key="1">
    <source>
        <dbReference type="ARBA" id="ARBA00004651"/>
    </source>
</evidence>
<dbReference type="PANTHER" id="PTHR39087:SF2">
    <property type="entry name" value="UPF0104 MEMBRANE PROTEIN MJ1595"/>
    <property type="match status" value="1"/>
</dbReference>
<dbReference type="EC" id="2.3.2.3" evidence="6"/>
<proteinExistence type="inferred from homology"/>
<evidence type="ECO:0000256" key="3">
    <source>
        <dbReference type="ARBA" id="ARBA00022692"/>
    </source>
</evidence>
<evidence type="ECO:0000256" key="5">
    <source>
        <dbReference type="ARBA" id="ARBA00023136"/>
    </source>
</evidence>
<comment type="subcellular location">
    <subcellularLocation>
        <location evidence="1 6">Cell membrane</location>
        <topology evidence="1 6">Multi-pass membrane protein</topology>
    </subcellularLocation>
</comment>
<reference evidence="7 8" key="1">
    <citation type="journal article" date="2019" name="Sci. Rep.">
        <title>Sulfobacillus thermotolerans: new insights into resistance and metabolic capacities of acidophilic chemolithotrophs.</title>
        <authorList>
            <person name="Panyushkina A.E."/>
            <person name="Babenko V.V."/>
            <person name="Nikitina A.S."/>
            <person name="Selezneva O.V."/>
            <person name="Tsaplina I.A."/>
            <person name="Letarova M.A."/>
            <person name="Kostryukova E.S."/>
            <person name="Letarov A.V."/>
        </authorList>
    </citation>
    <scope>NUCLEOTIDE SEQUENCE [LARGE SCALE GENOMIC DNA]</scope>
    <source>
        <strain evidence="7 8">Kr1</strain>
    </source>
</reference>
<feature type="transmembrane region" description="Helical" evidence="6">
    <location>
        <begin position="303"/>
        <end position="327"/>
    </location>
</feature>
<evidence type="ECO:0000313" key="7">
    <source>
        <dbReference type="EMBL" id="AUW93971.1"/>
    </source>
</evidence>
<evidence type="ECO:0000256" key="6">
    <source>
        <dbReference type="RuleBase" id="RU363042"/>
    </source>
</evidence>
<keyword evidence="4 6" id="KW-1133">Transmembrane helix</keyword>
<keyword evidence="5 6" id="KW-0472">Membrane</keyword>
<comment type="similarity">
    <text evidence="6">Belongs to the LPG synthase family.</text>
</comment>
<keyword evidence="8" id="KW-1185">Reference proteome</keyword>
<feature type="transmembrane region" description="Helical" evidence="6">
    <location>
        <begin position="139"/>
        <end position="158"/>
    </location>
</feature>
<organism evidence="7 8">
    <name type="scientific">Sulfobacillus thermotolerans</name>
    <dbReference type="NCBI Taxonomy" id="338644"/>
    <lineage>
        <taxon>Bacteria</taxon>
        <taxon>Bacillati</taxon>
        <taxon>Bacillota</taxon>
        <taxon>Clostridia</taxon>
        <taxon>Eubacteriales</taxon>
        <taxon>Clostridiales Family XVII. Incertae Sedis</taxon>
        <taxon>Sulfobacillus</taxon>
    </lineage>
</organism>
<name>A0ABN5GZT6_9FIRM</name>
<evidence type="ECO:0000256" key="4">
    <source>
        <dbReference type="ARBA" id="ARBA00022989"/>
    </source>
</evidence>
<evidence type="ECO:0000256" key="2">
    <source>
        <dbReference type="ARBA" id="ARBA00022475"/>
    </source>
</evidence>
<dbReference type="Pfam" id="PF03706">
    <property type="entry name" value="LPG_synthase_TM"/>
    <property type="match status" value="1"/>
</dbReference>
<dbReference type="PANTHER" id="PTHR39087">
    <property type="entry name" value="UPF0104 MEMBRANE PROTEIN MJ1595"/>
    <property type="match status" value="1"/>
</dbReference>
<feature type="transmembrane region" description="Helical" evidence="6">
    <location>
        <begin position="16"/>
        <end position="37"/>
    </location>
</feature>
<feature type="transmembrane region" description="Helical" evidence="6">
    <location>
        <begin position="253"/>
        <end position="273"/>
    </location>
</feature>
<feature type="transmembrane region" description="Helical" evidence="6">
    <location>
        <begin position="227"/>
        <end position="247"/>
    </location>
</feature>
<keyword evidence="2" id="KW-1003">Cell membrane</keyword>
<keyword evidence="6" id="KW-0443">Lipid metabolism</keyword>
<dbReference type="EMBL" id="CP019454">
    <property type="protein sequence ID" value="AUW93971.1"/>
    <property type="molecule type" value="Genomic_DNA"/>
</dbReference>
<gene>
    <name evidence="6" type="primary">mprF</name>
    <name evidence="7" type="ORF">BXT84_08430</name>
</gene>
<keyword evidence="6" id="KW-0046">Antibiotic resistance</keyword>
<sequence>MQAWKQQGVRISRSKWLGALIVLLLTGMAVVLFFHKIPVHAIEAAWDRLSWPVLLWALGCQIVFVELRTLRFSRMAGSLQATAQEVAARPYQWFGPTAAYSMTCSVFPGGVGELLLPLYLKPYGVPGSASLGLAVGGRLFDVGWSVILAFVFSLWLLPQHGWTTVRFSLIVGAIAMLAVILLIRLVNGERLIQRVEQRHLPHWMGKVITATFRAQAVMTRLSWMDMVVLSLITIGMKISSTLFYQVIAHGLGYSVGFFHIGAAMMFFSLFMVFPLQGVAGFGTTEAWWMLALTLVGTPLKESIVLALAFHVLNLLYVSGLGGIYMLARLRPAVGMIHRNAKVK</sequence>
<dbReference type="InterPro" id="IPR022791">
    <property type="entry name" value="L-PG_synthase/AglD"/>
</dbReference>
<comment type="catalytic activity">
    <reaction evidence="6">
        <text>L-lysyl-tRNA(Lys) + a 1,2-diacyl-sn-glycero-3-phospho-(1'-sn-glycerol) = a 1,2-diacyl-sn-glycero-3-phospho-1'-(3'-O-L-lysyl)-sn-glycerol + tRNA(Lys)</text>
        <dbReference type="Rhea" id="RHEA:10668"/>
        <dbReference type="Rhea" id="RHEA-COMP:9696"/>
        <dbReference type="Rhea" id="RHEA-COMP:9697"/>
        <dbReference type="ChEBI" id="CHEBI:64716"/>
        <dbReference type="ChEBI" id="CHEBI:75792"/>
        <dbReference type="ChEBI" id="CHEBI:78442"/>
        <dbReference type="ChEBI" id="CHEBI:78529"/>
        <dbReference type="EC" id="2.3.2.3"/>
    </reaction>
</comment>
<feature type="transmembrane region" description="Helical" evidence="6">
    <location>
        <begin position="164"/>
        <end position="186"/>
    </location>
</feature>
<evidence type="ECO:0000313" key="8">
    <source>
        <dbReference type="Proteomes" id="UP000325292"/>
    </source>
</evidence>
<keyword evidence="6" id="KW-0808">Transferase</keyword>
<comment type="function">
    <text evidence="6">Catalyzes the transfer of a lysyl group from L-lysyl-tRNA(Lys) to membrane-bound phosphatidylglycerol (PG), which produces lysylphosphatidylglycerol (LPG), a major component of the bacterial membrane with a positive net charge. LPG synthesis contributes to bacterial virulence as it is involved in the resistance mechanism against cationic antimicrobial peptides (CAMP) produces by the host's immune system (defensins, cathelicidins) and by the competing microorganisms.</text>
</comment>